<organism evidence="1 2">
    <name type="scientific">Mesorhabditis spiculigera</name>
    <dbReference type="NCBI Taxonomy" id="96644"/>
    <lineage>
        <taxon>Eukaryota</taxon>
        <taxon>Metazoa</taxon>
        <taxon>Ecdysozoa</taxon>
        <taxon>Nematoda</taxon>
        <taxon>Chromadorea</taxon>
        <taxon>Rhabditida</taxon>
        <taxon>Rhabditina</taxon>
        <taxon>Rhabditomorpha</taxon>
        <taxon>Rhabditoidea</taxon>
        <taxon>Rhabditidae</taxon>
        <taxon>Mesorhabditinae</taxon>
        <taxon>Mesorhabditis</taxon>
    </lineage>
</organism>
<evidence type="ECO:0000313" key="1">
    <source>
        <dbReference type="EMBL" id="CAJ0572657.1"/>
    </source>
</evidence>
<dbReference type="EMBL" id="CATQJA010002602">
    <property type="protein sequence ID" value="CAJ0572657.1"/>
    <property type="molecule type" value="Genomic_DNA"/>
</dbReference>
<feature type="non-terminal residue" evidence="1">
    <location>
        <position position="157"/>
    </location>
</feature>
<sequence length="157" mass="17759">MSLVQLCRPTGNAGFRAGTSGPKNLSALESFKNREGQYEEAQLGALRLTAPLARFINRSVYRIICFLEADSLLTLRCPEFGFWLKEKDAASAERLLTTLISEWRTGSRRIVFGKCVAESSYIPEFMRDAIDGVITEGDRKLQIEFFEGCVYQFREIS</sequence>
<proteinExistence type="predicted"/>
<reference evidence="1" key="1">
    <citation type="submission" date="2023-06" db="EMBL/GenBank/DDBJ databases">
        <authorList>
            <person name="Delattre M."/>
        </authorList>
    </citation>
    <scope>NUCLEOTIDE SEQUENCE</scope>
    <source>
        <strain evidence="1">AF72</strain>
    </source>
</reference>
<name>A0AA36CR35_9BILA</name>
<protein>
    <submittedName>
        <fullName evidence="1">Uncharacterized protein</fullName>
    </submittedName>
</protein>
<accession>A0AA36CR35</accession>
<gene>
    <name evidence="1" type="ORF">MSPICULIGERA_LOCUS11040</name>
</gene>
<evidence type="ECO:0000313" key="2">
    <source>
        <dbReference type="Proteomes" id="UP001177023"/>
    </source>
</evidence>
<dbReference type="AlphaFoldDB" id="A0AA36CR35"/>
<comment type="caution">
    <text evidence="1">The sequence shown here is derived from an EMBL/GenBank/DDBJ whole genome shotgun (WGS) entry which is preliminary data.</text>
</comment>
<keyword evidence="2" id="KW-1185">Reference proteome</keyword>
<dbReference type="Proteomes" id="UP001177023">
    <property type="component" value="Unassembled WGS sequence"/>
</dbReference>